<evidence type="ECO:0000256" key="2">
    <source>
        <dbReference type="SAM" id="Phobius"/>
    </source>
</evidence>
<organism evidence="4 5">
    <name type="scientific">Natronomonas pharaonis (strain ATCC 35678 / DSM 2160 / CIP 103997 / JCM 8858 / NBRC 14720 / NCIMB 2260 / Gabara)</name>
    <name type="common">Halobacterium pharaonis</name>
    <dbReference type="NCBI Taxonomy" id="348780"/>
    <lineage>
        <taxon>Archaea</taxon>
        <taxon>Methanobacteriati</taxon>
        <taxon>Methanobacteriota</taxon>
        <taxon>Stenosarchaea group</taxon>
        <taxon>Halobacteria</taxon>
        <taxon>Halobacteriales</taxon>
        <taxon>Natronomonadaceae</taxon>
        <taxon>Natronomonas</taxon>
    </lineage>
</organism>
<evidence type="ECO:0000313" key="5">
    <source>
        <dbReference type="Proteomes" id="UP000002698"/>
    </source>
</evidence>
<dbReference type="EnsemblBacteria" id="CAI49742">
    <property type="protein sequence ID" value="CAI49742"/>
    <property type="gene ID" value="NP_3302A"/>
</dbReference>
<keyword evidence="2" id="KW-0472">Membrane</keyword>
<dbReference type="HOGENOM" id="CLU_851568_0_0_2"/>
<geneLocation type="plasmid" evidence="4 5">
    <name>PL23</name>
</geneLocation>
<protein>
    <submittedName>
        <fullName evidence="4">Uncharacterized protein</fullName>
    </submittedName>
</protein>
<dbReference type="KEGG" id="nph:NP_3302A"/>
<dbReference type="GeneID" id="3703473"/>
<proteinExistence type="predicted"/>
<accession>Q3ILU1</accession>
<reference evidence="4 5" key="1">
    <citation type="journal article" date="2005" name="Genome Res.">
        <title>Living with two extremes: conclusions from the genome sequence of Natronomonas pharaonis.</title>
        <authorList>
            <person name="Falb M."/>
            <person name="Pfeiffer F."/>
            <person name="Palm P."/>
            <person name="Rodewald K."/>
            <person name="Hickmann V."/>
            <person name="Tittor J."/>
            <person name="Oesterhelt D."/>
        </authorList>
    </citation>
    <scope>NUCLEOTIDE SEQUENCE [LARGE SCALE GENOMIC DNA]</scope>
    <source>
        <strain evidence="5">ATCC 35678 / DSM 2160 / CIP 103997 / JCM 8858 / NBRC 14720 / NCIMB 2260 / Gabara</strain>
        <strain evidence="4">Gabara</strain>
        <plasmid evidence="4">PL23</plasmid>
    </source>
</reference>
<evidence type="ECO:0000313" key="3">
    <source>
        <dbReference type="EMBL" id="CAI49742.1"/>
    </source>
</evidence>
<dbReference type="EnsemblBacteria" id="CAI50929">
    <property type="protein sequence ID" value="CAI50929"/>
    <property type="gene ID" value="NP_7026A"/>
</dbReference>
<dbReference type="Proteomes" id="UP000002698">
    <property type="component" value="Plasmid PL23"/>
</dbReference>
<evidence type="ECO:0000256" key="1">
    <source>
        <dbReference type="SAM" id="MobiDB-lite"/>
    </source>
</evidence>
<keyword evidence="5" id="KW-1185">Reference proteome</keyword>
<evidence type="ECO:0000313" key="4">
    <source>
        <dbReference type="EMBL" id="CAI50929.1"/>
    </source>
</evidence>
<feature type="transmembrane region" description="Helical" evidence="2">
    <location>
        <begin position="281"/>
        <end position="303"/>
    </location>
</feature>
<keyword evidence="2" id="KW-0812">Transmembrane</keyword>
<feature type="compositionally biased region" description="Basic and acidic residues" evidence="1">
    <location>
        <begin position="25"/>
        <end position="37"/>
    </location>
</feature>
<dbReference type="OrthoDB" id="387127at2157"/>
<dbReference type="KEGG" id="nph:NP_7026A"/>
<feature type="region of interest" description="Disordered" evidence="1">
    <location>
        <begin position="1"/>
        <end position="37"/>
    </location>
</feature>
<dbReference type="EMBL" id="CR936257">
    <property type="protein sequence ID" value="CAI49742.1"/>
    <property type="molecule type" value="Genomic_DNA"/>
</dbReference>
<dbReference type="Proteomes" id="UP000002698">
    <property type="component" value="Chromosome"/>
</dbReference>
<sequence>MTDDDLPGDDVLDDDLLEDAETEDTDPKTRGKKAGERMRQKTENFVLWTGGVAGGLTSTAFRIVPFTGRLFKRMAVKSIENYHKKAGGDAVGIVAKEGQQIDLIPVKYRTPEEVDEGEKAGWKAKGIDKVWNPGPEGYSVNYIGRTPTVPLQRDDHVEAGWLKPRIGTAIELDNYWPLFVNPDITANIDYGAAGGSQRARADGGINDPAVSFELDSPGEWAGDNIIDLDSGDGYDGMRISFNKAKEWRAETTTSESMQMQEDRGFLRGRLSGDEGPSLFKLLLLCAAIILGVLAIVLIGPQLVGGEDGGSSMNPLLVNSLMAFGAV</sequence>
<dbReference type="STRING" id="348780.NP_3302A"/>
<feature type="compositionally biased region" description="Acidic residues" evidence="1">
    <location>
        <begin position="1"/>
        <end position="24"/>
    </location>
</feature>
<name>Q3ILU1_NATPD</name>
<dbReference type="RefSeq" id="WP_011323363.1">
    <property type="nucleotide sequence ID" value="NC_007426.1"/>
</dbReference>
<keyword evidence="2" id="KW-1133">Transmembrane helix</keyword>
<keyword evidence="4" id="KW-0614">Plasmid</keyword>
<feature type="transmembrane region" description="Helical" evidence="2">
    <location>
        <begin position="45"/>
        <end position="64"/>
    </location>
</feature>
<dbReference type="EMBL" id="CR936259">
    <property type="protein sequence ID" value="CAI50929.1"/>
    <property type="molecule type" value="Genomic_DNA"/>
</dbReference>
<gene>
    <name evidence="3" type="ordered locus">NP_3302A</name>
    <name evidence="4" type="ordered locus">NP_7026A</name>
</gene>
<dbReference type="AlphaFoldDB" id="Q3ILU1"/>